<keyword evidence="1" id="KW-0596">Phosphopantetheine</keyword>
<dbReference type="InterPro" id="IPR020806">
    <property type="entry name" value="PKS_PP-bd"/>
</dbReference>
<dbReference type="EMBL" id="JAPNTZ010000018">
    <property type="protein sequence ID" value="MCY1144095.1"/>
    <property type="molecule type" value="Genomic_DNA"/>
</dbReference>
<reference evidence="4" key="1">
    <citation type="submission" date="2022-11" db="EMBL/GenBank/DDBJ databases">
        <authorList>
            <person name="Somphong A."/>
            <person name="Phongsopitanun W."/>
        </authorList>
    </citation>
    <scope>NUCLEOTIDE SEQUENCE</scope>
    <source>
        <strain evidence="4">Pm04-4</strain>
    </source>
</reference>
<evidence type="ECO:0000313" key="4">
    <source>
        <dbReference type="EMBL" id="MCY1144095.1"/>
    </source>
</evidence>
<keyword evidence="5" id="KW-1185">Reference proteome</keyword>
<evidence type="ECO:0000259" key="3">
    <source>
        <dbReference type="PROSITE" id="PS50075"/>
    </source>
</evidence>
<dbReference type="Proteomes" id="UP001151002">
    <property type="component" value="Unassembled WGS sequence"/>
</dbReference>
<dbReference type="SMART" id="SM00823">
    <property type="entry name" value="PKS_PP"/>
    <property type="match status" value="1"/>
</dbReference>
<dbReference type="InterPro" id="IPR036736">
    <property type="entry name" value="ACP-like_sf"/>
</dbReference>
<dbReference type="Pfam" id="PF00550">
    <property type="entry name" value="PP-binding"/>
    <property type="match status" value="1"/>
</dbReference>
<evidence type="ECO:0000256" key="1">
    <source>
        <dbReference type="ARBA" id="ARBA00022450"/>
    </source>
</evidence>
<keyword evidence="2" id="KW-0597">Phosphoprotein</keyword>
<comment type="caution">
    <text evidence="4">The sequence shown here is derived from an EMBL/GenBank/DDBJ whole genome shotgun (WGS) entry which is preliminary data.</text>
</comment>
<protein>
    <submittedName>
        <fullName evidence="4">Acyl carrier protein</fullName>
    </submittedName>
</protein>
<proteinExistence type="predicted"/>
<evidence type="ECO:0000256" key="2">
    <source>
        <dbReference type="ARBA" id="ARBA00022553"/>
    </source>
</evidence>
<sequence length="76" mass="8433">MNEQADQRYARVLDIVAAVLRIPEVEAEKSFFDLGGTSLQALRICARLERDLYIAARPQALFDSESLAEFLAAACT</sequence>
<name>A0ABT4BC46_9ACTN</name>
<dbReference type="SUPFAM" id="SSF47336">
    <property type="entry name" value="ACP-like"/>
    <property type="match status" value="1"/>
</dbReference>
<dbReference type="Gene3D" id="1.10.1200.10">
    <property type="entry name" value="ACP-like"/>
    <property type="match status" value="1"/>
</dbReference>
<evidence type="ECO:0000313" key="5">
    <source>
        <dbReference type="Proteomes" id="UP001151002"/>
    </source>
</evidence>
<dbReference type="RefSeq" id="WP_267568650.1">
    <property type="nucleotide sequence ID" value="NZ_JAPNTZ010000018.1"/>
</dbReference>
<feature type="domain" description="Carrier" evidence="3">
    <location>
        <begin position="3"/>
        <end position="76"/>
    </location>
</feature>
<accession>A0ABT4BC46</accession>
<dbReference type="InterPro" id="IPR009081">
    <property type="entry name" value="PP-bd_ACP"/>
</dbReference>
<organism evidence="4 5">
    <name type="scientific">Paractinoplanes pyxinae</name>
    <dbReference type="NCBI Taxonomy" id="2997416"/>
    <lineage>
        <taxon>Bacteria</taxon>
        <taxon>Bacillati</taxon>
        <taxon>Actinomycetota</taxon>
        <taxon>Actinomycetes</taxon>
        <taxon>Micromonosporales</taxon>
        <taxon>Micromonosporaceae</taxon>
        <taxon>Paractinoplanes</taxon>
    </lineage>
</organism>
<dbReference type="PROSITE" id="PS50075">
    <property type="entry name" value="CARRIER"/>
    <property type="match status" value="1"/>
</dbReference>
<gene>
    <name evidence="4" type="ORF">OWR29_39380</name>
</gene>